<dbReference type="SUPFAM" id="SSF50952">
    <property type="entry name" value="Soluble quinoprotein glucose dehydrogenase"/>
    <property type="match status" value="1"/>
</dbReference>
<evidence type="ECO:0000256" key="1">
    <source>
        <dbReference type="SAM" id="MobiDB-lite"/>
    </source>
</evidence>
<protein>
    <recommendedName>
        <fullName evidence="6">Glucose/Sorbosone dehydrogenase domain-containing protein</fullName>
    </recommendedName>
</protein>
<dbReference type="STRING" id="1524460.IX84_09295"/>
<dbReference type="InterPro" id="IPR011042">
    <property type="entry name" value="6-blade_b-propeller_TolB-like"/>
</dbReference>
<comment type="caution">
    <text evidence="4">The sequence shown here is derived from an EMBL/GenBank/DDBJ whole genome shotgun (WGS) entry which is preliminary data.</text>
</comment>
<dbReference type="InterPro" id="IPR026444">
    <property type="entry name" value="Secre_tail"/>
</dbReference>
<feature type="domain" description="Glucose/Sorbosone dehydrogenase" evidence="2">
    <location>
        <begin position="67"/>
        <end position="246"/>
    </location>
</feature>
<dbReference type="Proteomes" id="UP000029736">
    <property type="component" value="Unassembled WGS sequence"/>
</dbReference>
<dbReference type="Pfam" id="PF07995">
    <property type="entry name" value="GSDH"/>
    <property type="match status" value="2"/>
</dbReference>
<reference evidence="4 5" key="1">
    <citation type="journal article" date="2014" name="Int. J. Syst. Evol. Microbiol.">
        <title>Phaeodactylibacter xiamenensis gen. nov., sp. nov., a member of the family Saprospiraceae isolated from the marine alga Phaeodactylum tricornutum.</title>
        <authorList>
            <person name="Chen Z.Jr."/>
            <person name="Lei X."/>
            <person name="Lai Q."/>
            <person name="Li Y."/>
            <person name="Zhang B."/>
            <person name="Zhang J."/>
            <person name="Zhang H."/>
            <person name="Yang L."/>
            <person name="Zheng W."/>
            <person name="Tian Y."/>
            <person name="Yu Z."/>
            <person name="Xu H.Jr."/>
            <person name="Zheng T."/>
        </authorList>
    </citation>
    <scope>NUCLEOTIDE SEQUENCE [LARGE SCALE GENOMIC DNA]</scope>
    <source>
        <strain evidence="4 5">KD52</strain>
    </source>
</reference>
<dbReference type="EMBL" id="JPOS01000019">
    <property type="protein sequence ID" value="KGE88378.1"/>
    <property type="molecule type" value="Genomic_DNA"/>
</dbReference>
<dbReference type="InterPro" id="IPR011041">
    <property type="entry name" value="Quinoprot_gluc/sorb_DH_b-prop"/>
</dbReference>
<dbReference type="OrthoDB" id="338827at2"/>
<dbReference type="Gene3D" id="2.120.10.30">
    <property type="entry name" value="TolB, C-terminal domain"/>
    <property type="match status" value="1"/>
</dbReference>
<dbReference type="RefSeq" id="WP_044218997.1">
    <property type="nucleotide sequence ID" value="NZ_JBKAGJ010000017.1"/>
</dbReference>
<dbReference type="AlphaFoldDB" id="A0A098S9Q3"/>
<dbReference type="PANTHER" id="PTHR19328:SF13">
    <property type="entry name" value="HIPL1 PROTEIN"/>
    <property type="match status" value="1"/>
</dbReference>
<gene>
    <name evidence="4" type="ORF">IX84_09295</name>
</gene>
<name>A0A098S9Q3_9BACT</name>
<organism evidence="4 5">
    <name type="scientific">Phaeodactylibacter xiamenensis</name>
    <dbReference type="NCBI Taxonomy" id="1524460"/>
    <lineage>
        <taxon>Bacteria</taxon>
        <taxon>Pseudomonadati</taxon>
        <taxon>Bacteroidota</taxon>
        <taxon>Saprospiria</taxon>
        <taxon>Saprospirales</taxon>
        <taxon>Haliscomenobacteraceae</taxon>
        <taxon>Phaeodactylibacter</taxon>
    </lineage>
</organism>
<evidence type="ECO:0000313" key="5">
    <source>
        <dbReference type="Proteomes" id="UP000029736"/>
    </source>
</evidence>
<evidence type="ECO:0008006" key="6">
    <source>
        <dbReference type="Google" id="ProtNLM"/>
    </source>
</evidence>
<evidence type="ECO:0000313" key="4">
    <source>
        <dbReference type="EMBL" id="KGE88378.1"/>
    </source>
</evidence>
<feature type="region of interest" description="Disordered" evidence="1">
    <location>
        <begin position="235"/>
        <end position="255"/>
    </location>
</feature>
<sequence length="871" mass="97638">MLQWRYLLVFLFFSGLMAFTLVPPGPTPPGPIGPFLNGVLPSKTPGANGAWSLEDISEGLSIPSPLRIIPFPGSEDVLVLSKIGEVWRVNLAQQTQHLVLDIKDRAFKEGEAGTTGIALHPEFGNPDAPDKQLIFVFYRYKPQPDSWDEKGFSRLSKFRWDEGSGTFDNSTEQILFQQYDRSTWHNGGGMFFHPDDGFLYLGLGDEGHFHFKEISNQRLDRALFGGLIRIDVDNDPARSHPIRRQPQPSEWGPQDPSWGLTYSQGYSIPNDNPWLSPDSSLMEEFFAIGIRSPYGVSYDPVEDRIWLADVGEVLREEISIIGKGQNLQWPFLEGTVPSEEYARPDEVIGEEQPPLHEYSRDFGNCIIGGEVYRGNLFPNLWGKYLFADYGKRKLMSLDYDFDNQQGERDILIADIRNLGLDLSSSAGITGIFSQPNGEVLLTIQSANDFFAPGKILRLTAQETIADPPERLSDLGVFTNLSTLETVPGILPYQVNSPLWSDGAAKRRWMAIPNDGAFDSPAEKIQFSSREDWRFPEGTVFIKHFERPKARPNGQAAPLETRFFVLGTDGKSYGLTYQWNDEGTDAFLLKADASKTFALYEGGMPVAEQTWDYPSRDQCLSCHTANANFVLGVKTHQLKSDLTYPASGETLNQLAYLSDVGMLDHSIVNPDSYPRAYAIDDTEADLELRVRSYLDANCASCHRLGGVQDLKMDLRFQLPLHLQNLIKEPTSSSNSDPNRMIVKPGDHANSEIWVRDASLSSNQMPPLARSIIDEPYIEYLAEWIDGLPEDAGKVHELIVYPNPSNGWVGLRLDDDWEGPFELEVYNFNGQLVKTAVFEGHSYFINLSMAQPGAYVLKVGSGSSQEIRRFVIQ</sequence>
<proteinExistence type="predicted"/>
<dbReference type="NCBIfam" id="TIGR04183">
    <property type="entry name" value="Por_Secre_tail"/>
    <property type="match status" value="1"/>
</dbReference>
<evidence type="ECO:0000259" key="3">
    <source>
        <dbReference type="Pfam" id="PF18962"/>
    </source>
</evidence>
<feature type="domain" description="Secretion system C-terminal sorting" evidence="3">
    <location>
        <begin position="798"/>
        <end position="870"/>
    </location>
</feature>
<evidence type="ECO:0000259" key="2">
    <source>
        <dbReference type="Pfam" id="PF07995"/>
    </source>
</evidence>
<accession>A0A098S9Q3</accession>
<dbReference type="PANTHER" id="PTHR19328">
    <property type="entry name" value="HEDGEHOG-INTERACTING PROTEIN"/>
    <property type="match status" value="1"/>
</dbReference>
<keyword evidence="5" id="KW-1185">Reference proteome</keyword>
<feature type="domain" description="Glucose/Sorbosone dehydrogenase" evidence="2">
    <location>
        <begin position="267"/>
        <end position="413"/>
    </location>
</feature>
<dbReference type="InterPro" id="IPR012938">
    <property type="entry name" value="Glc/Sorbosone_DH"/>
</dbReference>
<dbReference type="Pfam" id="PF18962">
    <property type="entry name" value="Por_Secre_tail"/>
    <property type="match status" value="1"/>
</dbReference>